<dbReference type="OMA" id="IHICKSV"/>
<evidence type="ECO:0000313" key="12">
    <source>
        <dbReference type="Proteomes" id="UP000017246"/>
    </source>
</evidence>
<proteinExistence type="inferred from homology"/>
<evidence type="ECO:0000256" key="9">
    <source>
        <dbReference type="SAM" id="SignalP"/>
    </source>
</evidence>
<dbReference type="GO" id="GO:0005765">
    <property type="term" value="C:lysosomal membrane"/>
    <property type="evidence" value="ECO:0007669"/>
    <property type="project" value="UniProtKB-SubCell"/>
</dbReference>
<accession>A0A068XYC5</accession>
<dbReference type="GO" id="GO:0031902">
    <property type="term" value="C:late endosome membrane"/>
    <property type="evidence" value="ECO:0007669"/>
    <property type="project" value="UniProtKB-SubCell"/>
</dbReference>
<dbReference type="PROSITE" id="PS51837">
    <property type="entry name" value="LITAF"/>
    <property type="match status" value="1"/>
</dbReference>
<evidence type="ECO:0000256" key="5">
    <source>
        <dbReference type="ARBA" id="ARBA00022723"/>
    </source>
</evidence>
<keyword evidence="9" id="KW-0732">Signal</keyword>
<feature type="domain" description="LITAF" evidence="10">
    <location>
        <begin position="38"/>
        <end position="122"/>
    </location>
</feature>
<dbReference type="Proteomes" id="UP000017246">
    <property type="component" value="Unassembled WGS sequence"/>
</dbReference>
<evidence type="ECO:0000256" key="6">
    <source>
        <dbReference type="ARBA" id="ARBA00022833"/>
    </source>
</evidence>
<feature type="signal peptide" evidence="9">
    <location>
        <begin position="1"/>
        <end position="20"/>
    </location>
</feature>
<keyword evidence="7 8" id="KW-0472">Membrane</keyword>
<evidence type="ECO:0000256" key="1">
    <source>
        <dbReference type="ARBA" id="ARBA00004414"/>
    </source>
</evidence>
<keyword evidence="5" id="KW-0479">Metal-binding</keyword>
<dbReference type="EMBL" id="LN902843">
    <property type="protein sequence ID" value="CDS37401.1"/>
    <property type="molecule type" value="Genomic_DNA"/>
</dbReference>
<dbReference type="InterPro" id="IPR037519">
    <property type="entry name" value="LITAF_fam"/>
</dbReference>
<reference evidence="11" key="2">
    <citation type="submission" date="2015-11" db="EMBL/GenBank/DDBJ databases">
        <authorList>
            <person name="Zhang Y."/>
            <person name="Guo Z."/>
        </authorList>
    </citation>
    <scope>NUCLEOTIDE SEQUENCE</scope>
</reference>
<evidence type="ECO:0000256" key="8">
    <source>
        <dbReference type="SAM" id="Phobius"/>
    </source>
</evidence>
<dbReference type="Pfam" id="PF10601">
    <property type="entry name" value="zf-LITAF-like"/>
    <property type="match status" value="1"/>
</dbReference>
<feature type="transmembrane region" description="Helical" evidence="8">
    <location>
        <begin position="75"/>
        <end position="98"/>
    </location>
</feature>
<dbReference type="PANTHER" id="PTHR23292:SF6">
    <property type="entry name" value="FI16602P1-RELATED"/>
    <property type="match status" value="1"/>
</dbReference>
<evidence type="ECO:0000256" key="7">
    <source>
        <dbReference type="ARBA" id="ARBA00023136"/>
    </source>
</evidence>
<organism evidence="11 12">
    <name type="scientific">Echinococcus multilocularis</name>
    <name type="common">Fox tapeworm</name>
    <dbReference type="NCBI Taxonomy" id="6211"/>
    <lineage>
        <taxon>Eukaryota</taxon>
        <taxon>Metazoa</taxon>
        <taxon>Spiralia</taxon>
        <taxon>Lophotrochozoa</taxon>
        <taxon>Platyhelminthes</taxon>
        <taxon>Cestoda</taxon>
        <taxon>Eucestoda</taxon>
        <taxon>Cyclophyllidea</taxon>
        <taxon>Taeniidae</taxon>
        <taxon>Echinococcus</taxon>
    </lineage>
</organism>
<keyword evidence="6" id="KW-0862">Zinc</keyword>
<protein>
    <submittedName>
        <fullName evidence="11">Lipopolysaccharide induced TNF alpha factor</fullName>
    </submittedName>
</protein>
<dbReference type="InterPro" id="IPR006629">
    <property type="entry name" value="LITAF"/>
</dbReference>
<name>A0A068XYC5_ECHMU</name>
<dbReference type="AlphaFoldDB" id="A0A068XYC5"/>
<dbReference type="STRING" id="6211.A0A068XYC5"/>
<reference evidence="11" key="1">
    <citation type="journal article" date="2013" name="Nature">
        <title>The genomes of four tapeworm species reveal adaptations to parasitism.</title>
        <authorList>
            <person name="Tsai I.J."/>
            <person name="Zarowiecki M."/>
            <person name="Holroyd N."/>
            <person name="Garciarrubio A."/>
            <person name="Sanchez-Flores A."/>
            <person name="Brooks K.L."/>
            <person name="Tracey A."/>
            <person name="Bobes R.J."/>
            <person name="Fragoso G."/>
            <person name="Sciutto E."/>
            <person name="Aslett M."/>
            <person name="Beasley H."/>
            <person name="Bennett H.M."/>
            <person name="Cai J."/>
            <person name="Camicia F."/>
            <person name="Clark R."/>
            <person name="Cucher M."/>
            <person name="De Silva N."/>
            <person name="Day T.A."/>
            <person name="Deplazes P."/>
            <person name="Estrada K."/>
            <person name="Fernandez C."/>
            <person name="Holland P.W."/>
            <person name="Hou J."/>
            <person name="Hu S."/>
            <person name="Huckvale T."/>
            <person name="Hung S.S."/>
            <person name="Kamenetzky L."/>
            <person name="Keane J.A."/>
            <person name="Kiss F."/>
            <person name="Koziol U."/>
            <person name="Lambert O."/>
            <person name="Liu K."/>
            <person name="Luo X."/>
            <person name="Luo Y."/>
            <person name="Macchiaroli N."/>
            <person name="Nichol S."/>
            <person name="Paps J."/>
            <person name="Parkinson J."/>
            <person name="Pouchkina-Stantcheva N."/>
            <person name="Riddiford N."/>
            <person name="Rosenzvit M."/>
            <person name="Salinas G."/>
            <person name="Wasmuth J.D."/>
            <person name="Zamanian M."/>
            <person name="Zheng Y."/>
            <person name="Cai X."/>
            <person name="Soberon X."/>
            <person name="Olson P.D."/>
            <person name="Laclette J.P."/>
            <person name="Brehm K."/>
            <person name="Berriman M."/>
            <person name="Garciarrubio A."/>
            <person name="Bobes R.J."/>
            <person name="Fragoso G."/>
            <person name="Sanchez-Flores A."/>
            <person name="Estrada K."/>
            <person name="Cevallos M.A."/>
            <person name="Morett E."/>
            <person name="Gonzalez V."/>
            <person name="Portillo T."/>
            <person name="Ochoa-Leyva A."/>
            <person name="Jose M.V."/>
            <person name="Sciutto E."/>
            <person name="Landa A."/>
            <person name="Jimenez L."/>
            <person name="Valdes V."/>
            <person name="Carrero J.C."/>
            <person name="Larralde C."/>
            <person name="Morales-Montor J."/>
            <person name="Limon-Lason J."/>
            <person name="Soberon X."/>
            <person name="Laclette J.P."/>
        </authorList>
    </citation>
    <scope>NUCLEOTIDE SEQUENCE [LARGE SCALE GENOMIC DNA]</scope>
</reference>
<feature type="chain" id="PRO_5009741389" evidence="9">
    <location>
        <begin position="21"/>
        <end position="123"/>
    </location>
</feature>
<comment type="similarity">
    <text evidence="4">Belongs to the CDIP1/LITAF family.</text>
</comment>
<evidence type="ECO:0000313" key="11">
    <source>
        <dbReference type="EMBL" id="CDS37401.1"/>
    </source>
</evidence>
<evidence type="ECO:0000256" key="4">
    <source>
        <dbReference type="ARBA" id="ARBA00005975"/>
    </source>
</evidence>
<gene>
    <name evidence="11" type="ORF">EmuJ_000464500</name>
</gene>
<sequence length="123" mass="13099">MSNVLLELSAILVVVGYCNGRSCNTCPLRFLLINAIQGSPTVVHTSGALGPGPSRFFCSTCQREVMTNVTYKSGALTWLLVVLIFFLGGALGCCLIPLCCDCDKDAVHTCSQCGQTLGTYSRL</sequence>
<keyword evidence="8" id="KW-1133">Transmembrane helix</keyword>
<comment type="subcellular location">
    <subcellularLocation>
        <location evidence="2">Endosome membrane</location>
        <topology evidence="2">Peripheral membrane protein</topology>
    </subcellularLocation>
    <subcellularLocation>
        <location evidence="1">Late endosome membrane</location>
    </subcellularLocation>
    <subcellularLocation>
        <location evidence="3">Lysosome membrane</location>
        <topology evidence="3">Peripheral membrane protein</topology>
        <orientation evidence="3">Cytoplasmic side</orientation>
    </subcellularLocation>
</comment>
<dbReference type="OrthoDB" id="4713066at2759"/>
<keyword evidence="12" id="KW-1185">Reference proteome</keyword>
<evidence type="ECO:0000256" key="2">
    <source>
        <dbReference type="ARBA" id="ARBA00004481"/>
    </source>
</evidence>
<dbReference type="PANTHER" id="PTHR23292">
    <property type="entry name" value="LIPOPOLYSACCHARIDE-INDUCED TUMOR NECROSIS FACTOR-ALPHA FACTOR"/>
    <property type="match status" value="1"/>
</dbReference>
<dbReference type="SMART" id="SM00714">
    <property type="entry name" value="LITAF"/>
    <property type="match status" value="1"/>
</dbReference>
<evidence type="ECO:0000256" key="3">
    <source>
        <dbReference type="ARBA" id="ARBA00004630"/>
    </source>
</evidence>
<evidence type="ECO:0000259" key="10">
    <source>
        <dbReference type="PROSITE" id="PS51837"/>
    </source>
</evidence>
<dbReference type="GO" id="GO:0008270">
    <property type="term" value="F:zinc ion binding"/>
    <property type="evidence" value="ECO:0007669"/>
    <property type="project" value="TreeGrafter"/>
</dbReference>
<keyword evidence="8" id="KW-0812">Transmembrane</keyword>